<feature type="domain" description="Intracellular proteinase inhibitor BsuPI" evidence="1">
    <location>
        <begin position="47"/>
        <end position="132"/>
    </location>
</feature>
<gene>
    <name evidence="2" type="ORF">D7Z54_22060</name>
</gene>
<dbReference type="Pfam" id="PF12690">
    <property type="entry name" value="BsuPI"/>
    <property type="match status" value="1"/>
</dbReference>
<dbReference type="Gene3D" id="2.60.40.2360">
    <property type="entry name" value="Intracellular proteinase inhibitor BsuPI"/>
    <property type="match status" value="1"/>
</dbReference>
<dbReference type="InterPro" id="IPR038144">
    <property type="entry name" value="IPI"/>
</dbReference>
<proteinExistence type="predicted"/>
<organism evidence="2 3">
    <name type="scientific">Salibacterium salarium</name>
    <dbReference type="NCBI Taxonomy" id="284579"/>
    <lineage>
        <taxon>Bacteria</taxon>
        <taxon>Bacillati</taxon>
        <taxon>Bacillota</taxon>
        <taxon>Bacilli</taxon>
        <taxon>Bacillales</taxon>
        <taxon>Bacillaceae</taxon>
    </lineage>
</organism>
<protein>
    <recommendedName>
        <fullName evidence="1">Intracellular proteinase inhibitor BsuPI domain-containing protein</fullName>
    </recommendedName>
</protein>
<evidence type="ECO:0000313" key="2">
    <source>
        <dbReference type="EMBL" id="RSL31196.1"/>
    </source>
</evidence>
<keyword evidence="3" id="KW-1185">Reference proteome</keyword>
<dbReference type="OrthoDB" id="1357684at2"/>
<dbReference type="Proteomes" id="UP000275076">
    <property type="component" value="Unassembled WGS sequence"/>
</dbReference>
<dbReference type="RefSeq" id="WP_125559087.1">
    <property type="nucleotide sequence ID" value="NZ_RBVX01000027.1"/>
</dbReference>
<evidence type="ECO:0000313" key="3">
    <source>
        <dbReference type="Proteomes" id="UP000275076"/>
    </source>
</evidence>
<name>A0A428MYM8_9BACI</name>
<evidence type="ECO:0000259" key="1">
    <source>
        <dbReference type="Pfam" id="PF12690"/>
    </source>
</evidence>
<reference evidence="2 3" key="1">
    <citation type="submission" date="2018-10" db="EMBL/GenBank/DDBJ databases">
        <title>Draft genome sequence of Bacillus salarius IM0101, isolated from a hypersaline soil in Inner Mongolia, China.</title>
        <authorList>
            <person name="Yamprayoonswat W."/>
            <person name="Boonvisut S."/>
            <person name="Jumpathong W."/>
            <person name="Sittihan S."/>
            <person name="Ruangsuj P."/>
            <person name="Wanthongcharoen S."/>
            <person name="Thongpramul N."/>
            <person name="Pimmason S."/>
            <person name="Yu B."/>
            <person name="Yasawong M."/>
        </authorList>
    </citation>
    <scope>NUCLEOTIDE SEQUENCE [LARGE SCALE GENOMIC DNA]</scope>
    <source>
        <strain evidence="2 3">IM0101</strain>
    </source>
</reference>
<dbReference type="InterPro" id="IPR020481">
    <property type="entry name" value="Intracell_prot_inh_BsuPI"/>
</dbReference>
<comment type="caution">
    <text evidence="2">The sequence shown here is derived from an EMBL/GenBank/DDBJ whole genome shotgun (WGS) entry which is preliminary data.</text>
</comment>
<dbReference type="EMBL" id="RBVX01000027">
    <property type="protein sequence ID" value="RSL31196.1"/>
    <property type="molecule type" value="Genomic_DNA"/>
</dbReference>
<sequence length="151" mass="17033">MKYLVIVFLMVLPLIGCGTLENENKQPGEEKTMKSALVVNGSFEVNSQEWSMRLQNKSGESSLIEFTSAQEIEVIIKKAEETVYRYSDEKMFSQALKSLTLEKEETRKWSESLSQKLESGSYTITYEVLANKINGSLPTTAITDSETFTIP</sequence>
<accession>A0A428MYM8</accession>
<dbReference type="AlphaFoldDB" id="A0A428MYM8"/>